<dbReference type="Proteomes" id="UP000292082">
    <property type="component" value="Unassembled WGS sequence"/>
</dbReference>
<protein>
    <submittedName>
        <fullName evidence="2">4-carboxymuconolactone decarboxylase</fullName>
    </submittedName>
</protein>
<dbReference type="AlphaFoldDB" id="A0A4Q9Q320"/>
<organism evidence="2 3">
    <name type="scientific">Dichomitus squalens</name>
    <dbReference type="NCBI Taxonomy" id="114155"/>
    <lineage>
        <taxon>Eukaryota</taxon>
        <taxon>Fungi</taxon>
        <taxon>Dikarya</taxon>
        <taxon>Basidiomycota</taxon>
        <taxon>Agaricomycotina</taxon>
        <taxon>Agaricomycetes</taxon>
        <taxon>Polyporales</taxon>
        <taxon>Polyporaceae</taxon>
        <taxon>Dichomitus</taxon>
    </lineage>
</organism>
<accession>A0A4Q9Q320</accession>
<keyword evidence="1" id="KW-1133">Transmembrane helix</keyword>
<dbReference type="PANTHER" id="PTHR34846">
    <property type="entry name" value="4-CARBOXYMUCONOLACTONE DECARBOXYLASE FAMILY PROTEIN (AFU_ORTHOLOGUE AFUA_6G11590)"/>
    <property type="match status" value="1"/>
</dbReference>
<proteinExistence type="predicted"/>
<gene>
    <name evidence="2" type="ORF">BD310DRAFT_1037018</name>
</gene>
<keyword evidence="1" id="KW-0812">Transmembrane</keyword>
<sequence length="243" mass="26496">MCIKTALDSESRAATVALERLSTRLAFLFFAFTALANVVIATKRVVVKRDDNLPARVPYVFPPPGTDAVADAIRRRRVNGTLLDLDGVLLQDEGVASSWNDFFGVIRDNNSLPATMRELFILRTGVLNNAAYVWLQHEPVGASVGLTLNQLREIRLTPTFASAHTPSTSLTPELSAAMVFADFMTKSVQVPQTVFDSLHKFLNDTQMVDAVATVGGYNFVSRFVVALDVDSKADVPVPIPTSL</sequence>
<dbReference type="SUPFAM" id="SSF69118">
    <property type="entry name" value="AhpD-like"/>
    <property type="match status" value="1"/>
</dbReference>
<evidence type="ECO:0000256" key="1">
    <source>
        <dbReference type="SAM" id="Phobius"/>
    </source>
</evidence>
<dbReference type="Gene3D" id="1.20.1290.10">
    <property type="entry name" value="AhpD-like"/>
    <property type="match status" value="1"/>
</dbReference>
<evidence type="ECO:0000313" key="3">
    <source>
        <dbReference type="Proteomes" id="UP000292082"/>
    </source>
</evidence>
<name>A0A4Q9Q320_9APHY</name>
<feature type="transmembrane region" description="Helical" evidence="1">
    <location>
        <begin position="25"/>
        <end position="46"/>
    </location>
</feature>
<keyword evidence="3" id="KW-1185">Reference proteome</keyword>
<reference evidence="2 3" key="1">
    <citation type="submission" date="2019-01" db="EMBL/GenBank/DDBJ databases">
        <title>Draft genome sequences of three monokaryotic isolates of the white-rot basidiomycete fungus Dichomitus squalens.</title>
        <authorList>
            <consortium name="DOE Joint Genome Institute"/>
            <person name="Lopez S.C."/>
            <person name="Andreopoulos B."/>
            <person name="Pangilinan J."/>
            <person name="Lipzen A."/>
            <person name="Riley R."/>
            <person name="Ahrendt S."/>
            <person name="Ng V."/>
            <person name="Barry K."/>
            <person name="Daum C."/>
            <person name="Grigoriev I.V."/>
            <person name="Hilden K.S."/>
            <person name="Makela M.R."/>
            <person name="de Vries R.P."/>
        </authorList>
    </citation>
    <scope>NUCLEOTIDE SEQUENCE [LARGE SCALE GENOMIC DNA]</scope>
    <source>
        <strain evidence="2 3">CBS 464.89</strain>
    </source>
</reference>
<dbReference type="InterPro" id="IPR029032">
    <property type="entry name" value="AhpD-like"/>
</dbReference>
<keyword evidence="1" id="KW-0472">Membrane</keyword>
<dbReference type="PANTHER" id="PTHR34846:SF11">
    <property type="entry name" value="4-CARBOXYMUCONOLACTONE DECARBOXYLASE FAMILY PROTEIN (AFU_ORTHOLOGUE AFUA_6G11590)"/>
    <property type="match status" value="1"/>
</dbReference>
<evidence type="ECO:0000313" key="2">
    <source>
        <dbReference type="EMBL" id="TBU61663.1"/>
    </source>
</evidence>
<dbReference type="EMBL" id="ML145097">
    <property type="protein sequence ID" value="TBU61663.1"/>
    <property type="molecule type" value="Genomic_DNA"/>
</dbReference>